<comment type="caution">
    <text evidence="4">The sequence shown here is derived from an EMBL/GenBank/DDBJ whole genome shotgun (WGS) entry which is preliminary data.</text>
</comment>
<evidence type="ECO:0000256" key="1">
    <source>
        <dbReference type="ARBA" id="ARBA00022500"/>
    </source>
</evidence>
<dbReference type="SUPFAM" id="SSF103039">
    <property type="entry name" value="CheC-like"/>
    <property type="match status" value="2"/>
</dbReference>
<dbReference type="PANTHER" id="PTHR43693:SF1">
    <property type="entry name" value="PROTEIN PHOSPHATASE CHEZ"/>
    <property type="match status" value="1"/>
</dbReference>
<dbReference type="EMBL" id="VZUS01000001">
    <property type="protein sequence ID" value="KAB1186633.1"/>
    <property type="molecule type" value="Genomic_DNA"/>
</dbReference>
<dbReference type="Gene3D" id="3.40.1550.10">
    <property type="entry name" value="CheC-like"/>
    <property type="match status" value="2"/>
</dbReference>
<evidence type="ECO:0000313" key="4">
    <source>
        <dbReference type="EMBL" id="KAB1186633.1"/>
    </source>
</evidence>
<evidence type="ECO:0000259" key="3">
    <source>
        <dbReference type="Pfam" id="PF04509"/>
    </source>
</evidence>
<gene>
    <name evidence="4" type="ORF">Hfx1149_00735</name>
</gene>
<sequence length="432" mass="47372">MKLNVNALGTFYEMAREGAGLAATRLNSMSEFESRVKVTRLHFTHRSEIRNELDDGSEKVGIRVSMDGELSGTSLLLFDHESALSVAGALVDDVDDEPTNELATSAIVELCHIMNSGFVDGWADVLQAEIDVDAPEYVIGDTAGAFIDEDEFGNMHEELALVFQSQIETTGTEFGFEHYLIPEHESIARLFETQTDDEGIEYEKLAGFDQMAQHGATRVAENLSRMTGIEMDVDIRRINFISLDAIPETVPNEPLVSVAFSFSGTLGGYLLFLFDPESANELVAATVGDSPGGGLGAFEQDAIKELSNVMTSGLLDGWANMLDATIDHSTPAYSHDMGAAVVDPLIVGLSEVQEFAFVFDTRIHAVDREFDVDIYAIPDETDLEAALDRLDARRIDESLSHDVEETEFEAREFDADLVEEIAAGTFEEVEEL</sequence>
<keyword evidence="2" id="KW-0378">Hydrolase</keyword>
<dbReference type="RefSeq" id="WP_151134510.1">
    <property type="nucleotide sequence ID" value="NZ_VZUS01000001.1"/>
</dbReference>
<name>A0A643JSV8_9EURY</name>
<reference evidence="4" key="1">
    <citation type="submission" date="2019-09" db="EMBL/GenBank/DDBJ databases">
        <title>Genomic analysis of Haloferax sp. CBA1149.</title>
        <authorList>
            <person name="Roh S.W."/>
        </authorList>
    </citation>
    <scope>NUCLEOTIDE SEQUENCE</scope>
    <source>
        <strain evidence="4">CBA1149</strain>
    </source>
</reference>
<organism evidence="4">
    <name type="scientific">Haloferax sp. CBA1149</name>
    <dbReference type="NCBI Taxonomy" id="2650753"/>
    <lineage>
        <taxon>Archaea</taxon>
        <taxon>Methanobacteriati</taxon>
        <taxon>Methanobacteriota</taxon>
        <taxon>Stenosarchaea group</taxon>
        <taxon>Halobacteria</taxon>
        <taxon>Halobacteriales</taxon>
        <taxon>Haloferacaceae</taxon>
        <taxon>Haloferax</taxon>
    </lineage>
</organism>
<feature type="domain" description="CheC-like protein" evidence="3">
    <location>
        <begin position="298"/>
        <end position="332"/>
    </location>
</feature>
<dbReference type="Pfam" id="PF04509">
    <property type="entry name" value="CheC"/>
    <property type="match status" value="1"/>
</dbReference>
<dbReference type="InterPro" id="IPR028976">
    <property type="entry name" value="CheC-like_sf"/>
</dbReference>
<protein>
    <submittedName>
        <fullName evidence="4">Chemotaxis protein CheC</fullName>
    </submittedName>
</protein>
<evidence type="ECO:0000256" key="2">
    <source>
        <dbReference type="ARBA" id="ARBA00022801"/>
    </source>
</evidence>
<dbReference type="PANTHER" id="PTHR43693">
    <property type="entry name" value="PROTEIN PHOSPHATASE CHEZ"/>
    <property type="match status" value="1"/>
</dbReference>
<proteinExistence type="predicted"/>
<dbReference type="GO" id="GO:0006935">
    <property type="term" value="P:chemotaxis"/>
    <property type="evidence" value="ECO:0007669"/>
    <property type="project" value="UniProtKB-KW"/>
</dbReference>
<dbReference type="InterPro" id="IPR050992">
    <property type="entry name" value="CheZ_family_phosphatases"/>
</dbReference>
<dbReference type="GO" id="GO:0016787">
    <property type="term" value="F:hydrolase activity"/>
    <property type="evidence" value="ECO:0007669"/>
    <property type="project" value="UniProtKB-KW"/>
</dbReference>
<dbReference type="InterPro" id="IPR007597">
    <property type="entry name" value="CheC"/>
</dbReference>
<accession>A0A643JSV8</accession>
<keyword evidence="1" id="KW-0145">Chemotaxis</keyword>
<dbReference type="AlphaFoldDB" id="A0A643JSV8"/>
<dbReference type="CDD" id="cd17911">
    <property type="entry name" value="CheC_ClassIII"/>
    <property type="match status" value="2"/>
</dbReference>